<dbReference type="InterPro" id="IPR004511">
    <property type="entry name" value="PAPS/APS_Rdtase"/>
</dbReference>
<dbReference type="GO" id="GO:0070814">
    <property type="term" value="P:hydrogen sulfide biosynthetic process"/>
    <property type="evidence" value="ECO:0007669"/>
    <property type="project" value="UniProtKB-UniRule"/>
</dbReference>
<feature type="binding site" evidence="4">
    <location>
        <position position="124"/>
    </location>
    <ligand>
        <name>[4Fe-4S] cluster</name>
        <dbReference type="ChEBI" id="CHEBI:49883"/>
    </ligand>
</feature>
<keyword evidence="7" id="KW-1185">Reference proteome</keyword>
<comment type="pathway">
    <text evidence="3 4">Sulfur metabolism; hydrogen sulfide biosynthesis; sulfite from sulfate.</text>
</comment>
<dbReference type="OrthoDB" id="9794018at2"/>
<dbReference type="PANTHER" id="PTHR46509:SF1">
    <property type="entry name" value="PHOSPHOADENOSINE PHOSPHOSULFATE REDUCTASE"/>
    <property type="match status" value="1"/>
</dbReference>
<comment type="subcellular location">
    <subcellularLocation>
        <location evidence="4">Cytoplasm</location>
    </subcellularLocation>
</comment>
<evidence type="ECO:0000313" key="7">
    <source>
        <dbReference type="Proteomes" id="UP000219050"/>
    </source>
</evidence>
<dbReference type="HAMAP" id="MF_00063">
    <property type="entry name" value="CysH"/>
    <property type="match status" value="1"/>
</dbReference>
<proteinExistence type="inferred from homology"/>
<dbReference type="AlphaFoldDB" id="A0A291M0G0"/>
<dbReference type="NCBIfam" id="NF002537">
    <property type="entry name" value="PRK02090.1"/>
    <property type="match status" value="1"/>
</dbReference>
<dbReference type="GO" id="GO:0046872">
    <property type="term" value="F:metal ion binding"/>
    <property type="evidence" value="ECO:0007669"/>
    <property type="project" value="UniProtKB-KW"/>
</dbReference>
<feature type="domain" description="Phosphoadenosine phosphosulphate reductase" evidence="5">
    <location>
        <begin position="44"/>
        <end position="210"/>
    </location>
</feature>
<comment type="function">
    <text evidence="4">Catalyzes the formation of sulfite from adenosine 5'-phosphosulfate (APS) using thioredoxin as an electron donor.</text>
</comment>
<accession>A0A291M0G0</accession>
<keyword evidence="4" id="KW-0479">Metal-binding</keyword>
<dbReference type="EMBL" id="CP021404">
    <property type="protein sequence ID" value="ATI42422.1"/>
    <property type="molecule type" value="Genomic_DNA"/>
</dbReference>
<keyword evidence="4" id="KW-0411">Iron-sulfur</keyword>
<dbReference type="RefSeq" id="WP_097373566.1">
    <property type="nucleotide sequence ID" value="NZ_CP021404.1"/>
</dbReference>
<evidence type="ECO:0000256" key="4">
    <source>
        <dbReference type="HAMAP-Rule" id="MF_00063"/>
    </source>
</evidence>
<dbReference type="GO" id="GO:0019379">
    <property type="term" value="P:sulfate assimilation, phosphoadenylyl sulfate reduction by phosphoadenylyl-sulfate reductase (thioredoxin)"/>
    <property type="evidence" value="ECO:0007669"/>
    <property type="project" value="UniProtKB-UniRule"/>
</dbReference>
<keyword evidence="2 4" id="KW-0560">Oxidoreductase</keyword>
<feature type="binding site" evidence="4">
    <location>
        <position position="207"/>
    </location>
    <ligand>
        <name>[4Fe-4S] cluster</name>
        <dbReference type="ChEBI" id="CHEBI:49883"/>
    </ligand>
</feature>
<dbReference type="GO" id="GO:0043866">
    <property type="term" value="F:adenylyl-sulfate reductase (thioredoxin) activity"/>
    <property type="evidence" value="ECO:0007669"/>
    <property type="project" value="UniProtKB-EC"/>
</dbReference>
<name>A0A291M0G0_9RHOB</name>
<dbReference type="GO" id="GO:0004604">
    <property type="term" value="F:phosphoadenylyl-sulfate reductase (thioredoxin) activity"/>
    <property type="evidence" value="ECO:0007669"/>
    <property type="project" value="UniProtKB-UniRule"/>
</dbReference>
<feature type="active site" description="Nucleophile; cysteine thiosulfonate intermediate" evidence="4">
    <location>
        <position position="230"/>
    </location>
</feature>
<dbReference type="EC" id="1.8.4.10" evidence="4"/>
<dbReference type="InterPro" id="IPR014729">
    <property type="entry name" value="Rossmann-like_a/b/a_fold"/>
</dbReference>
<dbReference type="GO" id="GO:0051539">
    <property type="term" value="F:4 iron, 4 sulfur cluster binding"/>
    <property type="evidence" value="ECO:0007669"/>
    <property type="project" value="UniProtKB-UniRule"/>
</dbReference>
<dbReference type="PIRSF" id="PIRSF000857">
    <property type="entry name" value="PAPS_reductase"/>
    <property type="match status" value="1"/>
</dbReference>
<reference evidence="6 7" key="1">
    <citation type="submission" date="2017-05" db="EMBL/GenBank/DDBJ databases">
        <title>Comparative genomic and metabolic analysis of manganese-oxidizing mechanisms in Celeribater manganoxidans DY25T: its adaption to the environment of polymetallic nodule.</title>
        <authorList>
            <person name="Wang X."/>
        </authorList>
    </citation>
    <scope>NUCLEOTIDE SEQUENCE [LARGE SCALE GENOMIC DNA]</scope>
    <source>
        <strain evidence="6 7">DY25</strain>
    </source>
</reference>
<comment type="catalytic activity">
    <reaction evidence="4">
        <text>[thioredoxin]-disulfide + sulfite + AMP + 2 H(+) = adenosine 5'-phosphosulfate + [thioredoxin]-dithiol</text>
        <dbReference type="Rhea" id="RHEA:21976"/>
        <dbReference type="Rhea" id="RHEA-COMP:10698"/>
        <dbReference type="Rhea" id="RHEA-COMP:10700"/>
        <dbReference type="ChEBI" id="CHEBI:15378"/>
        <dbReference type="ChEBI" id="CHEBI:17359"/>
        <dbReference type="ChEBI" id="CHEBI:29950"/>
        <dbReference type="ChEBI" id="CHEBI:50058"/>
        <dbReference type="ChEBI" id="CHEBI:58243"/>
        <dbReference type="ChEBI" id="CHEBI:456215"/>
        <dbReference type="EC" id="1.8.4.10"/>
    </reaction>
</comment>
<evidence type="ECO:0000256" key="2">
    <source>
        <dbReference type="ARBA" id="ARBA00023002"/>
    </source>
</evidence>
<organism evidence="6 7">
    <name type="scientific">Pacificitalea manganoxidans</name>
    <dbReference type="NCBI Taxonomy" id="1411902"/>
    <lineage>
        <taxon>Bacteria</taxon>
        <taxon>Pseudomonadati</taxon>
        <taxon>Pseudomonadota</taxon>
        <taxon>Alphaproteobacteria</taxon>
        <taxon>Rhodobacterales</taxon>
        <taxon>Paracoccaceae</taxon>
        <taxon>Pacificitalea</taxon>
    </lineage>
</organism>
<dbReference type="Proteomes" id="UP000219050">
    <property type="component" value="Chromosome"/>
</dbReference>
<dbReference type="GO" id="GO:0005737">
    <property type="term" value="C:cytoplasm"/>
    <property type="evidence" value="ECO:0007669"/>
    <property type="project" value="UniProtKB-SubCell"/>
</dbReference>
<evidence type="ECO:0000256" key="1">
    <source>
        <dbReference type="ARBA" id="ARBA00009732"/>
    </source>
</evidence>
<dbReference type="NCBIfam" id="TIGR00434">
    <property type="entry name" value="cysH"/>
    <property type="match status" value="1"/>
</dbReference>
<feature type="binding site" evidence="4">
    <location>
        <position position="204"/>
    </location>
    <ligand>
        <name>[4Fe-4S] cluster</name>
        <dbReference type="ChEBI" id="CHEBI:49883"/>
    </ligand>
</feature>
<comment type="cofactor">
    <cofactor evidence="4">
        <name>[4Fe-4S] cluster</name>
        <dbReference type="ChEBI" id="CHEBI:49883"/>
    </cofactor>
    <text evidence="4">Binds 1 [4Fe-4S] cluster per subunit.</text>
</comment>
<dbReference type="SUPFAM" id="SSF52402">
    <property type="entry name" value="Adenine nucleotide alpha hydrolases-like"/>
    <property type="match status" value="1"/>
</dbReference>
<keyword evidence="4" id="KW-0408">Iron</keyword>
<sequence>MPLDDRKFGRADTVARLNAQARGLGAQDILRLALSDPATRDGALVSSFGAESVVLLHLMSQIDPSYPVIFIDTRLLFAETLDYQRDVARQLGLTDVRVTRTDPAALRRADPDDTLHQRDTAACCDLRKARPLEQALGGFSAWITGRKRFQAATRAALEPFELDGDRIKVNPLADWTAEDLKAYIADHDLPRHPLVAKGYPSIGCTPCTTPVGAGEDPRAGRWRGSDKVECGIHFVNGRAVRGPIAAPAAATAAKE</sequence>
<evidence type="ECO:0000256" key="3">
    <source>
        <dbReference type="ARBA" id="ARBA00024327"/>
    </source>
</evidence>
<dbReference type="KEGG" id="cmag:CBW24_10650"/>
<dbReference type="Gene3D" id="3.40.50.620">
    <property type="entry name" value="HUPs"/>
    <property type="match status" value="1"/>
</dbReference>
<comment type="similarity">
    <text evidence="1 4">Belongs to the PAPS reductase family. CysH subfamily.</text>
</comment>
<feature type="binding site" evidence="4">
    <location>
        <position position="123"/>
    </location>
    <ligand>
        <name>[4Fe-4S] cluster</name>
        <dbReference type="ChEBI" id="CHEBI:49883"/>
    </ligand>
</feature>
<dbReference type="PANTHER" id="PTHR46509">
    <property type="entry name" value="PHOSPHOADENOSINE PHOSPHOSULFATE REDUCTASE"/>
    <property type="match status" value="1"/>
</dbReference>
<dbReference type="Pfam" id="PF01507">
    <property type="entry name" value="PAPS_reduct"/>
    <property type="match status" value="1"/>
</dbReference>
<keyword evidence="4" id="KW-0963">Cytoplasm</keyword>
<evidence type="ECO:0000313" key="6">
    <source>
        <dbReference type="EMBL" id="ATI42422.1"/>
    </source>
</evidence>
<dbReference type="InterPro" id="IPR002500">
    <property type="entry name" value="PAPS_reduct_dom"/>
</dbReference>
<evidence type="ECO:0000259" key="5">
    <source>
        <dbReference type="Pfam" id="PF01507"/>
    </source>
</evidence>
<dbReference type="CDD" id="cd23945">
    <property type="entry name" value="PAPS_reductase"/>
    <property type="match status" value="1"/>
</dbReference>
<gene>
    <name evidence="4" type="primary">cysH</name>
    <name evidence="6" type="ORF">CBW24_10650</name>
</gene>
<protein>
    <recommendedName>
        <fullName evidence="4">Adenosine 5'-phosphosulfate reductase</fullName>
        <shortName evidence="4">APS reductase</shortName>
        <ecNumber evidence="4">1.8.4.10</ecNumber>
    </recommendedName>
    <alternativeName>
        <fullName evidence="4">5'-adenylylsulfate reductase</fullName>
    </alternativeName>
    <alternativeName>
        <fullName evidence="4">Thioredoxin-dependent 5'-adenylylsulfate reductase</fullName>
    </alternativeName>
</protein>